<accession>A0A2H3JE40</accession>
<evidence type="ECO:0000256" key="5">
    <source>
        <dbReference type="ARBA" id="ARBA00022723"/>
    </source>
</evidence>
<dbReference type="SUPFAM" id="SSF48264">
    <property type="entry name" value="Cytochrome P450"/>
    <property type="match status" value="1"/>
</dbReference>
<dbReference type="EMBL" id="KB468053">
    <property type="protein sequence ID" value="PCH40522.1"/>
    <property type="molecule type" value="Genomic_DNA"/>
</dbReference>
<dbReference type="InterPro" id="IPR001128">
    <property type="entry name" value="Cyt_P450"/>
</dbReference>
<dbReference type="InterPro" id="IPR050121">
    <property type="entry name" value="Cytochrome_P450_monoxygenase"/>
</dbReference>
<dbReference type="PRINTS" id="PR00385">
    <property type="entry name" value="P450"/>
</dbReference>
<evidence type="ECO:0000256" key="1">
    <source>
        <dbReference type="ARBA" id="ARBA00001971"/>
    </source>
</evidence>
<evidence type="ECO:0000256" key="2">
    <source>
        <dbReference type="ARBA" id="ARBA00005179"/>
    </source>
</evidence>
<dbReference type="PANTHER" id="PTHR24305">
    <property type="entry name" value="CYTOCHROME P450"/>
    <property type="match status" value="1"/>
</dbReference>
<keyword evidence="6" id="KW-0560">Oxidoreductase</keyword>
<keyword evidence="7 9" id="KW-0408">Iron</keyword>
<keyword evidence="10" id="KW-0472">Membrane</keyword>
<keyword evidence="12" id="KW-1185">Reference proteome</keyword>
<feature type="binding site" description="axial binding residue" evidence="9">
    <location>
        <position position="489"/>
    </location>
    <ligand>
        <name>heme</name>
        <dbReference type="ChEBI" id="CHEBI:30413"/>
    </ligand>
    <ligandPart>
        <name>Fe</name>
        <dbReference type="ChEBI" id="CHEBI:18248"/>
    </ligandPart>
</feature>
<dbReference type="GO" id="GO:0016705">
    <property type="term" value="F:oxidoreductase activity, acting on paired donors, with incorporation or reduction of molecular oxygen"/>
    <property type="evidence" value="ECO:0007669"/>
    <property type="project" value="InterPro"/>
</dbReference>
<evidence type="ECO:0000256" key="8">
    <source>
        <dbReference type="ARBA" id="ARBA00023033"/>
    </source>
</evidence>
<gene>
    <name evidence="11" type="ORF">WOLCODRAFT_150579</name>
</gene>
<feature type="transmembrane region" description="Helical" evidence="10">
    <location>
        <begin position="12"/>
        <end position="30"/>
    </location>
</feature>
<evidence type="ECO:0000256" key="4">
    <source>
        <dbReference type="ARBA" id="ARBA00022617"/>
    </source>
</evidence>
<evidence type="ECO:0000256" key="3">
    <source>
        <dbReference type="ARBA" id="ARBA00010617"/>
    </source>
</evidence>
<evidence type="ECO:0000256" key="10">
    <source>
        <dbReference type="SAM" id="Phobius"/>
    </source>
</evidence>
<dbReference type="GO" id="GO:0005506">
    <property type="term" value="F:iron ion binding"/>
    <property type="evidence" value="ECO:0007669"/>
    <property type="project" value="InterPro"/>
</dbReference>
<dbReference type="Gene3D" id="1.10.630.10">
    <property type="entry name" value="Cytochrome P450"/>
    <property type="match status" value="1"/>
</dbReference>
<dbReference type="GO" id="GO:0004497">
    <property type="term" value="F:monooxygenase activity"/>
    <property type="evidence" value="ECO:0007669"/>
    <property type="project" value="UniProtKB-KW"/>
</dbReference>
<dbReference type="PANTHER" id="PTHR24305:SF166">
    <property type="entry name" value="CYTOCHROME P450 12A4, MITOCHONDRIAL-RELATED"/>
    <property type="match status" value="1"/>
</dbReference>
<dbReference type="OMA" id="LMRTMQL"/>
<comment type="cofactor">
    <cofactor evidence="1 9">
        <name>heme</name>
        <dbReference type="ChEBI" id="CHEBI:30413"/>
    </cofactor>
</comment>
<protein>
    <submittedName>
        <fullName evidence="11">Cytochrome P450</fullName>
    </submittedName>
</protein>
<name>A0A2H3JE40_WOLCO</name>
<dbReference type="PRINTS" id="PR00465">
    <property type="entry name" value="EP450IV"/>
</dbReference>
<dbReference type="GO" id="GO:0020037">
    <property type="term" value="F:heme binding"/>
    <property type="evidence" value="ECO:0007669"/>
    <property type="project" value="InterPro"/>
</dbReference>
<dbReference type="InterPro" id="IPR002403">
    <property type="entry name" value="Cyt_P450_E_grp-IV"/>
</dbReference>
<dbReference type="Pfam" id="PF00067">
    <property type="entry name" value="p450"/>
    <property type="match status" value="1"/>
</dbReference>
<comment type="pathway">
    <text evidence="2">Secondary metabolite biosynthesis.</text>
</comment>
<dbReference type="InterPro" id="IPR036396">
    <property type="entry name" value="Cyt_P450_sf"/>
</dbReference>
<evidence type="ECO:0000256" key="9">
    <source>
        <dbReference type="PIRSR" id="PIRSR602403-1"/>
    </source>
</evidence>
<evidence type="ECO:0000313" key="12">
    <source>
        <dbReference type="Proteomes" id="UP000218811"/>
    </source>
</evidence>
<keyword evidence="4 9" id="KW-0349">Heme</keyword>
<dbReference type="CDD" id="cd11069">
    <property type="entry name" value="CYP_FUM15-like"/>
    <property type="match status" value="1"/>
</dbReference>
<dbReference type="AlphaFoldDB" id="A0A2H3JE40"/>
<keyword evidence="5 9" id="KW-0479">Metal-binding</keyword>
<keyword evidence="10" id="KW-1133">Transmembrane helix</keyword>
<sequence length="552" mass="62296">MFTATSVGNHSLAGQLLLLFTSWLIIQFFWRKRMFKSLYNIPGPPSDSFWSGNTNQFFTRHGASFQSHVAFDYGPIVRLHGLFGRPILYISDPKALHNILVKEEPIYQESSLFIRLHYLLFGRGLFATLGEQHRKQRKLLNPVFSVNHIRKLTPVFYNIIHKLRASMAVEVSKGAQEIDALHWFGRAALELIGQGGLGYSFDPLTEQVPNAYGDAFKAVGPTVQGLNAHIRFLHMFAEVGPAWFRRAMMKVWPSKRMRDAVKMVDTMDTASKKVYESKKVAIQAGDEVLLWQIGQGKDVMSVLMQANMKASDEDRLPESEIIGQMTTLMFAATDTTSNTLCRILQLLATHLDVQQELREELLTAGAADNLSYDELNKLPFLDAVCRETLRLYPTVTLITRMPIQGTILSMGEPVNGLDGRVMKEIMILKGTEIVIGSLGCNANKEMWGEDALEFKPRRWIEELPAAVTNAPIPGVYSNLMTFMGGKRACIGFKFSEMEMKAILSVMLITFVFELTDKPIAWNISVVWYPTVGTESNIPEMPIKIRFLQEVNM</sequence>
<comment type="similarity">
    <text evidence="3">Belongs to the cytochrome P450 family.</text>
</comment>
<reference evidence="11 12" key="1">
    <citation type="journal article" date="2012" name="Science">
        <title>The Paleozoic origin of enzymatic lignin decomposition reconstructed from 31 fungal genomes.</title>
        <authorList>
            <person name="Floudas D."/>
            <person name="Binder M."/>
            <person name="Riley R."/>
            <person name="Barry K."/>
            <person name="Blanchette R.A."/>
            <person name="Henrissat B."/>
            <person name="Martinez A.T."/>
            <person name="Otillar R."/>
            <person name="Spatafora J.W."/>
            <person name="Yadav J.S."/>
            <person name="Aerts A."/>
            <person name="Benoit I."/>
            <person name="Boyd A."/>
            <person name="Carlson A."/>
            <person name="Copeland A."/>
            <person name="Coutinho P.M."/>
            <person name="de Vries R.P."/>
            <person name="Ferreira P."/>
            <person name="Findley K."/>
            <person name="Foster B."/>
            <person name="Gaskell J."/>
            <person name="Glotzer D."/>
            <person name="Gorecki P."/>
            <person name="Heitman J."/>
            <person name="Hesse C."/>
            <person name="Hori C."/>
            <person name="Igarashi K."/>
            <person name="Jurgens J.A."/>
            <person name="Kallen N."/>
            <person name="Kersten P."/>
            <person name="Kohler A."/>
            <person name="Kuees U."/>
            <person name="Kumar T.K.A."/>
            <person name="Kuo A."/>
            <person name="LaButti K."/>
            <person name="Larrondo L.F."/>
            <person name="Lindquist E."/>
            <person name="Ling A."/>
            <person name="Lombard V."/>
            <person name="Lucas S."/>
            <person name="Lundell T."/>
            <person name="Martin R."/>
            <person name="McLaughlin D.J."/>
            <person name="Morgenstern I."/>
            <person name="Morin E."/>
            <person name="Murat C."/>
            <person name="Nagy L.G."/>
            <person name="Nolan M."/>
            <person name="Ohm R.A."/>
            <person name="Patyshakuliyeva A."/>
            <person name="Rokas A."/>
            <person name="Ruiz-Duenas F.J."/>
            <person name="Sabat G."/>
            <person name="Salamov A."/>
            <person name="Samejima M."/>
            <person name="Schmutz J."/>
            <person name="Slot J.C."/>
            <person name="St John F."/>
            <person name="Stenlid J."/>
            <person name="Sun H."/>
            <person name="Sun S."/>
            <person name="Syed K."/>
            <person name="Tsang A."/>
            <person name="Wiebenga A."/>
            <person name="Young D."/>
            <person name="Pisabarro A."/>
            <person name="Eastwood D.C."/>
            <person name="Martin F."/>
            <person name="Cullen D."/>
            <person name="Grigoriev I.V."/>
            <person name="Hibbett D.S."/>
        </authorList>
    </citation>
    <scope>NUCLEOTIDE SEQUENCE [LARGE SCALE GENOMIC DNA]</scope>
    <source>
        <strain evidence="11 12">MD-104</strain>
    </source>
</reference>
<dbReference type="OrthoDB" id="1470350at2759"/>
<dbReference type="Proteomes" id="UP000218811">
    <property type="component" value="Unassembled WGS sequence"/>
</dbReference>
<organism evidence="11 12">
    <name type="scientific">Wolfiporia cocos (strain MD-104)</name>
    <name type="common">Brown rot fungus</name>
    <dbReference type="NCBI Taxonomy" id="742152"/>
    <lineage>
        <taxon>Eukaryota</taxon>
        <taxon>Fungi</taxon>
        <taxon>Dikarya</taxon>
        <taxon>Basidiomycota</taxon>
        <taxon>Agaricomycotina</taxon>
        <taxon>Agaricomycetes</taxon>
        <taxon>Polyporales</taxon>
        <taxon>Phaeolaceae</taxon>
        <taxon>Wolfiporia</taxon>
    </lineage>
</organism>
<keyword evidence="8" id="KW-0503">Monooxygenase</keyword>
<dbReference type="STRING" id="742152.A0A2H3JE40"/>
<proteinExistence type="inferred from homology"/>
<evidence type="ECO:0000256" key="6">
    <source>
        <dbReference type="ARBA" id="ARBA00023002"/>
    </source>
</evidence>
<evidence type="ECO:0000256" key="7">
    <source>
        <dbReference type="ARBA" id="ARBA00023004"/>
    </source>
</evidence>
<keyword evidence="10" id="KW-0812">Transmembrane</keyword>
<evidence type="ECO:0000313" key="11">
    <source>
        <dbReference type="EMBL" id="PCH40522.1"/>
    </source>
</evidence>